<protein>
    <submittedName>
        <fullName evidence="2">Phosphohydrolase</fullName>
    </submittedName>
</protein>
<accession>A0A073IRJ3</accession>
<dbReference type="EMBL" id="JMKI01000034">
    <property type="protein sequence ID" value="KEJ92185.1"/>
    <property type="molecule type" value="Genomic_DNA"/>
</dbReference>
<evidence type="ECO:0000313" key="3">
    <source>
        <dbReference type="Proteomes" id="UP000027665"/>
    </source>
</evidence>
<dbReference type="AlphaFoldDB" id="A0A073IRJ3"/>
<dbReference type="RefSeq" id="WP_037976391.1">
    <property type="nucleotide sequence ID" value="NZ_CALIAO010000044.1"/>
</dbReference>
<dbReference type="Gene3D" id="1.10.3210.10">
    <property type="entry name" value="Hypothetical protein af1432"/>
    <property type="match status" value="1"/>
</dbReference>
<evidence type="ECO:0000313" key="2">
    <source>
        <dbReference type="EMBL" id="KEJ92185.1"/>
    </source>
</evidence>
<dbReference type="Pfam" id="PF01966">
    <property type="entry name" value="HD"/>
    <property type="match status" value="1"/>
</dbReference>
<comment type="caution">
    <text evidence="2">The sequence shown here is derived from an EMBL/GenBank/DDBJ whole genome shotgun (WGS) entry which is preliminary data.</text>
</comment>
<proteinExistence type="predicted"/>
<evidence type="ECO:0000259" key="1">
    <source>
        <dbReference type="Pfam" id="PF01966"/>
    </source>
</evidence>
<keyword evidence="3" id="KW-1185">Reference proteome</keyword>
<dbReference type="Proteomes" id="UP000027665">
    <property type="component" value="Unassembled WGS sequence"/>
</dbReference>
<dbReference type="InterPro" id="IPR003607">
    <property type="entry name" value="HD/PDEase_dom"/>
</dbReference>
<dbReference type="GO" id="GO:0016787">
    <property type="term" value="F:hydrolase activity"/>
    <property type="evidence" value="ECO:0007669"/>
    <property type="project" value="UniProtKB-KW"/>
</dbReference>
<dbReference type="PATRIC" id="fig|2754.20.peg.2381"/>
<dbReference type="OrthoDB" id="9778453at2"/>
<feature type="domain" description="HD" evidence="1">
    <location>
        <begin position="58"/>
        <end position="172"/>
    </location>
</feature>
<gene>
    <name evidence="2" type="ORF">EH55_05465</name>
</gene>
<dbReference type="CDD" id="cd00077">
    <property type="entry name" value="HDc"/>
    <property type="match status" value="1"/>
</dbReference>
<organism evidence="2 3">
    <name type="scientific">Synergistes jonesii</name>
    <dbReference type="NCBI Taxonomy" id="2754"/>
    <lineage>
        <taxon>Bacteria</taxon>
        <taxon>Thermotogati</taxon>
        <taxon>Synergistota</taxon>
        <taxon>Synergistia</taxon>
        <taxon>Synergistales</taxon>
        <taxon>Synergistaceae</taxon>
        <taxon>Synergistes</taxon>
    </lineage>
</organism>
<dbReference type="eggNOG" id="COG1418">
    <property type="taxonomic scope" value="Bacteria"/>
</dbReference>
<reference evidence="2 3" key="1">
    <citation type="submission" date="2014-04" db="EMBL/GenBank/DDBJ databases">
        <title>Draft Genome Sequence of Synergistes jonesii.</title>
        <authorList>
            <person name="Coil D.A."/>
            <person name="Eisen J.A."/>
            <person name="Holland-Moritz H.E."/>
        </authorList>
    </citation>
    <scope>NUCLEOTIDE SEQUENCE [LARGE SCALE GENOMIC DNA]</scope>
    <source>
        <strain evidence="2 3">78-1</strain>
    </source>
</reference>
<keyword evidence="2" id="KW-0378">Hydrolase</keyword>
<dbReference type="STRING" id="2754.EH55_05465"/>
<name>A0A073IRJ3_9BACT</name>
<dbReference type="GeneID" id="90983735"/>
<dbReference type="InterPro" id="IPR006674">
    <property type="entry name" value="HD_domain"/>
</dbReference>
<dbReference type="SUPFAM" id="SSF109604">
    <property type="entry name" value="HD-domain/PDEase-like"/>
    <property type="match status" value="1"/>
</dbReference>
<sequence>MEKKIREMFPEIEWIKDKELQAKVVASYVDALKTGGWEPEDMDKIPFTLLIPDCPFSYLEHVRGVTRVAKRAMDEFNAIYAEKDAKFTIDNDLLIAGALLHDVGKLVEYVRNAAGETVKSPMGKNLRHPFSGTVIAMRNGCSDAIGHIIANHAKEGDGTLRSPEGVIVNKADFINFESVKSFLGLK</sequence>